<accession>A0ABV1GBT4</accession>
<gene>
    <name evidence="3" type="ORF">WMO24_02200</name>
</gene>
<proteinExistence type="predicted"/>
<dbReference type="Gene3D" id="1.10.260.40">
    <property type="entry name" value="lambda repressor-like DNA-binding domains"/>
    <property type="match status" value="1"/>
</dbReference>
<dbReference type="SUPFAM" id="SSF47413">
    <property type="entry name" value="lambda repressor-like DNA-binding domains"/>
    <property type="match status" value="1"/>
</dbReference>
<evidence type="ECO:0000256" key="1">
    <source>
        <dbReference type="ARBA" id="ARBA00023125"/>
    </source>
</evidence>
<organism evidence="3 4">
    <name type="scientific">Ruthenibacterium intestinale</name>
    <dbReference type="NCBI Taxonomy" id="3133163"/>
    <lineage>
        <taxon>Bacteria</taxon>
        <taxon>Bacillati</taxon>
        <taxon>Bacillota</taxon>
        <taxon>Clostridia</taxon>
        <taxon>Eubacteriales</taxon>
        <taxon>Oscillospiraceae</taxon>
        <taxon>Ruthenibacterium</taxon>
    </lineage>
</organism>
<evidence type="ECO:0000259" key="2">
    <source>
        <dbReference type="PROSITE" id="PS50943"/>
    </source>
</evidence>
<dbReference type="EMBL" id="JBBMFA010000044">
    <property type="protein sequence ID" value="MEQ2519255.1"/>
    <property type="molecule type" value="Genomic_DNA"/>
</dbReference>
<name>A0ABV1GBT4_9FIRM</name>
<dbReference type="CDD" id="cd00093">
    <property type="entry name" value="HTH_XRE"/>
    <property type="match status" value="1"/>
</dbReference>
<keyword evidence="4" id="KW-1185">Reference proteome</keyword>
<dbReference type="Proteomes" id="UP001477672">
    <property type="component" value="Unassembled WGS sequence"/>
</dbReference>
<keyword evidence="1" id="KW-0238">DNA-binding</keyword>
<protein>
    <submittedName>
        <fullName evidence="3">Helix-turn-helix domain-containing protein</fullName>
    </submittedName>
</protein>
<dbReference type="InterPro" id="IPR011990">
    <property type="entry name" value="TPR-like_helical_dom_sf"/>
</dbReference>
<feature type="domain" description="HTH cro/C1-type" evidence="2">
    <location>
        <begin position="9"/>
        <end position="63"/>
    </location>
</feature>
<sequence length="332" mass="36873">MKHSIGTNIQQLRRARGLTQEQLADAVGVSAAAVSKWETGAACPDLLLMAPLARLLGTDLNHLMDFQPQLTDQEAQALTQEYSTLFEQGRAEEASRLSEQLLHQYPNDLWLKFYVSSLYLTYLQDADHAAQLLEPCLDSPDELLRANATYVLAGLLCHGPQRDLERARQLLDGLSFPQLDVRALKIALLAEQGALAQAEQLARAALEENLSDAVLCLQFLAKSAQRQKDFSKARTFLDQAEALCKAADVPCFPNLLSVRLVSACLYCETGDRVRALQEVERMSLEAENWAGASRQTPHCRYTLHTLAQAVRAELSMLQNDPRFAAALERLAR</sequence>
<dbReference type="Pfam" id="PF01381">
    <property type="entry name" value="HTH_3"/>
    <property type="match status" value="1"/>
</dbReference>
<dbReference type="RefSeq" id="WP_349214600.1">
    <property type="nucleotide sequence ID" value="NZ_JBBMFA010000044.1"/>
</dbReference>
<reference evidence="3 4" key="1">
    <citation type="submission" date="2024-03" db="EMBL/GenBank/DDBJ databases">
        <title>Human intestinal bacterial collection.</title>
        <authorList>
            <person name="Pauvert C."/>
            <person name="Hitch T.C.A."/>
            <person name="Clavel T."/>
        </authorList>
    </citation>
    <scope>NUCLEOTIDE SEQUENCE [LARGE SCALE GENOMIC DNA]</scope>
    <source>
        <strain evidence="3 4">CLA-JM-H11</strain>
    </source>
</reference>
<comment type="caution">
    <text evidence="3">The sequence shown here is derived from an EMBL/GenBank/DDBJ whole genome shotgun (WGS) entry which is preliminary data.</text>
</comment>
<dbReference type="InterPro" id="IPR001387">
    <property type="entry name" value="Cro/C1-type_HTH"/>
</dbReference>
<dbReference type="PANTHER" id="PTHR46558:SF11">
    <property type="entry name" value="HTH-TYPE TRANSCRIPTIONAL REGULATOR XRE"/>
    <property type="match status" value="1"/>
</dbReference>
<dbReference type="InterPro" id="IPR010982">
    <property type="entry name" value="Lambda_DNA-bd_dom_sf"/>
</dbReference>
<dbReference type="PANTHER" id="PTHR46558">
    <property type="entry name" value="TRACRIPTIONAL REGULATORY PROTEIN-RELATED-RELATED"/>
    <property type="match status" value="1"/>
</dbReference>
<dbReference type="PROSITE" id="PS50943">
    <property type="entry name" value="HTH_CROC1"/>
    <property type="match status" value="1"/>
</dbReference>
<dbReference type="SUPFAM" id="SSF48452">
    <property type="entry name" value="TPR-like"/>
    <property type="match status" value="1"/>
</dbReference>
<evidence type="ECO:0000313" key="4">
    <source>
        <dbReference type="Proteomes" id="UP001477672"/>
    </source>
</evidence>
<dbReference type="Gene3D" id="1.25.40.10">
    <property type="entry name" value="Tetratricopeptide repeat domain"/>
    <property type="match status" value="1"/>
</dbReference>
<evidence type="ECO:0000313" key="3">
    <source>
        <dbReference type="EMBL" id="MEQ2519255.1"/>
    </source>
</evidence>
<dbReference type="SMART" id="SM00530">
    <property type="entry name" value="HTH_XRE"/>
    <property type="match status" value="1"/>
</dbReference>